<evidence type="ECO:0000256" key="2">
    <source>
        <dbReference type="PROSITE-ProRule" id="PRU00335"/>
    </source>
</evidence>
<dbReference type="EMBL" id="JBHTHR010000094">
    <property type="protein sequence ID" value="MFD0800752.1"/>
    <property type="molecule type" value="Genomic_DNA"/>
</dbReference>
<protein>
    <submittedName>
        <fullName evidence="5">TetR/AcrR family transcriptional regulator</fullName>
    </submittedName>
</protein>
<dbReference type="PROSITE" id="PS50977">
    <property type="entry name" value="HTH_TETR_2"/>
    <property type="match status" value="1"/>
</dbReference>
<dbReference type="InterPro" id="IPR009057">
    <property type="entry name" value="Homeodomain-like_sf"/>
</dbReference>
<dbReference type="InterPro" id="IPR023772">
    <property type="entry name" value="DNA-bd_HTH_TetR-type_CS"/>
</dbReference>
<dbReference type="InterPro" id="IPR039536">
    <property type="entry name" value="TetR_C_Proteobacteria"/>
</dbReference>
<dbReference type="PRINTS" id="PR00455">
    <property type="entry name" value="HTHTETR"/>
</dbReference>
<dbReference type="PANTHER" id="PTHR30055:SF146">
    <property type="entry name" value="HTH-TYPE TRANSCRIPTIONAL DUAL REGULATOR CECR"/>
    <property type="match status" value="1"/>
</dbReference>
<dbReference type="Pfam" id="PF00440">
    <property type="entry name" value="TetR_N"/>
    <property type="match status" value="1"/>
</dbReference>
<organism evidence="5 6">
    <name type="scientific">Streptomonospora algeriensis</name>
    <dbReference type="NCBI Taxonomy" id="995084"/>
    <lineage>
        <taxon>Bacteria</taxon>
        <taxon>Bacillati</taxon>
        <taxon>Actinomycetota</taxon>
        <taxon>Actinomycetes</taxon>
        <taxon>Streptosporangiales</taxon>
        <taxon>Nocardiopsidaceae</taxon>
        <taxon>Streptomonospora</taxon>
    </lineage>
</organism>
<comment type="caution">
    <text evidence="5">The sequence shown here is derived from an EMBL/GenBank/DDBJ whole genome shotgun (WGS) entry which is preliminary data.</text>
</comment>
<feature type="DNA-binding region" description="H-T-H motif" evidence="2">
    <location>
        <begin position="41"/>
        <end position="60"/>
    </location>
</feature>
<accession>A0ABW3BBR2</accession>
<dbReference type="Proteomes" id="UP001596956">
    <property type="component" value="Unassembled WGS sequence"/>
</dbReference>
<dbReference type="Pfam" id="PF14246">
    <property type="entry name" value="TetR_C_7"/>
    <property type="match status" value="1"/>
</dbReference>
<gene>
    <name evidence="5" type="ORF">ACFQZU_05390</name>
</gene>
<evidence type="ECO:0000256" key="1">
    <source>
        <dbReference type="ARBA" id="ARBA00023125"/>
    </source>
</evidence>
<name>A0ABW3BBR2_9ACTN</name>
<dbReference type="InterPro" id="IPR001647">
    <property type="entry name" value="HTH_TetR"/>
</dbReference>
<evidence type="ECO:0000259" key="4">
    <source>
        <dbReference type="PROSITE" id="PS50977"/>
    </source>
</evidence>
<evidence type="ECO:0000313" key="5">
    <source>
        <dbReference type="EMBL" id="MFD0800752.1"/>
    </source>
</evidence>
<feature type="domain" description="HTH tetR-type" evidence="4">
    <location>
        <begin position="18"/>
        <end position="78"/>
    </location>
</feature>
<dbReference type="SUPFAM" id="SSF46689">
    <property type="entry name" value="Homeodomain-like"/>
    <property type="match status" value="1"/>
</dbReference>
<proteinExistence type="predicted"/>
<dbReference type="InterPro" id="IPR050109">
    <property type="entry name" value="HTH-type_TetR-like_transc_reg"/>
</dbReference>
<feature type="region of interest" description="Disordered" evidence="3">
    <location>
        <begin position="1"/>
        <end position="20"/>
    </location>
</feature>
<dbReference type="Gene3D" id="1.10.357.10">
    <property type="entry name" value="Tetracycline Repressor, domain 2"/>
    <property type="match status" value="1"/>
</dbReference>
<dbReference type="PANTHER" id="PTHR30055">
    <property type="entry name" value="HTH-TYPE TRANSCRIPTIONAL REGULATOR RUTR"/>
    <property type="match status" value="1"/>
</dbReference>
<reference evidence="6" key="1">
    <citation type="journal article" date="2019" name="Int. J. Syst. Evol. Microbiol.">
        <title>The Global Catalogue of Microorganisms (GCM) 10K type strain sequencing project: providing services to taxonomists for standard genome sequencing and annotation.</title>
        <authorList>
            <consortium name="The Broad Institute Genomics Platform"/>
            <consortium name="The Broad Institute Genome Sequencing Center for Infectious Disease"/>
            <person name="Wu L."/>
            <person name="Ma J."/>
        </authorList>
    </citation>
    <scope>NUCLEOTIDE SEQUENCE [LARGE SCALE GENOMIC DNA]</scope>
    <source>
        <strain evidence="6">CCUG 63369</strain>
    </source>
</reference>
<evidence type="ECO:0000256" key="3">
    <source>
        <dbReference type="SAM" id="MobiDB-lite"/>
    </source>
</evidence>
<sequence length="210" mass="22818">MATAKAGVQTPGRRQRSESKRAAILDAAETLFVSEGYELTSVDAVAARAGVSKRTVYDHFGDKRSLFQSVLARVNDALAATVREVIDRELTRGRDLHDALTAFALRVATEAFPSSDYVTFRRLTSQRSAPRLPGDAREHPERLLEDRFAGLAADGEIHTADPRRAAKHFTALTLLLALEAIEDDSATTGGAPEVPAIIADGVDVFLRAYR</sequence>
<keyword evidence="6" id="KW-1185">Reference proteome</keyword>
<evidence type="ECO:0000313" key="6">
    <source>
        <dbReference type="Proteomes" id="UP001596956"/>
    </source>
</evidence>
<keyword evidence="1 2" id="KW-0238">DNA-binding</keyword>
<dbReference type="PROSITE" id="PS01081">
    <property type="entry name" value="HTH_TETR_1"/>
    <property type="match status" value="1"/>
</dbReference>